<evidence type="ECO:0000256" key="2">
    <source>
        <dbReference type="ARBA" id="ARBA00022801"/>
    </source>
</evidence>
<evidence type="ECO:0000256" key="3">
    <source>
        <dbReference type="ARBA" id="ARBA00022842"/>
    </source>
</evidence>
<accession>A0A084II76</accession>
<dbReference type="InterPro" id="IPR006381">
    <property type="entry name" value="HAD-SF-IIB-MPGP"/>
</dbReference>
<evidence type="ECO:0000313" key="5">
    <source>
        <dbReference type="Proteomes" id="UP000028302"/>
    </source>
</evidence>
<dbReference type="Gene3D" id="3.40.50.1000">
    <property type="entry name" value="HAD superfamily/HAD-like"/>
    <property type="match status" value="1"/>
</dbReference>
<dbReference type="InterPro" id="IPR036412">
    <property type="entry name" value="HAD-like_sf"/>
</dbReference>
<dbReference type="NCBIfam" id="TIGR01486">
    <property type="entry name" value="HAD-SF-IIB-MPGP"/>
    <property type="match status" value="1"/>
</dbReference>
<dbReference type="NCBIfam" id="TIGR01484">
    <property type="entry name" value="HAD-SF-IIB"/>
    <property type="match status" value="1"/>
</dbReference>
<dbReference type="eggNOG" id="COG3769">
    <property type="taxonomic scope" value="Bacteria"/>
</dbReference>
<organism evidence="4 5">
    <name type="scientific">Salinisphaera hydrothermalis (strain C41B8)</name>
    <dbReference type="NCBI Taxonomy" id="1304275"/>
    <lineage>
        <taxon>Bacteria</taxon>
        <taxon>Pseudomonadati</taxon>
        <taxon>Pseudomonadota</taxon>
        <taxon>Gammaproteobacteria</taxon>
        <taxon>Salinisphaerales</taxon>
        <taxon>Salinisphaeraceae</taxon>
        <taxon>Salinisphaera</taxon>
    </lineage>
</organism>
<proteinExistence type="predicted"/>
<dbReference type="EMBL" id="APNK01000030">
    <property type="protein sequence ID" value="KEZ76410.1"/>
    <property type="molecule type" value="Genomic_DNA"/>
</dbReference>
<dbReference type="GO" id="GO:0000287">
    <property type="term" value="F:magnesium ion binding"/>
    <property type="evidence" value="ECO:0007669"/>
    <property type="project" value="TreeGrafter"/>
</dbReference>
<sequence>MVSVFFRRMSESRAHPVVFTDLDATLLDHDSYDWSPAAGALAALAARGVPVCLCTSKTAAEIRVLRRQLGNDAPFAAENGGVVAVPRGYFEPSGAPDPDDLVVSTLGADRRELRALAVALRERQGYRYVGFGDMTVDDVVEATGLDREAAAAARTRDASEPLLWQDSEAAERDFAARVEEAGFTTRRGGRFVHLLGHADKGDALNWLKQRFAAVHGPILAIALGDSANDADMLAAADIGYWVARPDGSYQAPAGGSIRHAPGIGPAGWAAAVEAMIDNNEI</sequence>
<dbReference type="Gene3D" id="3.30.980.20">
    <property type="entry name" value="Putative mannosyl-3-phosphoglycerate phosphatase, domain 2"/>
    <property type="match status" value="1"/>
</dbReference>
<dbReference type="InterPro" id="IPR006379">
    <property type="entry name" value="HAD-SF_hydro_IIB"/>
</dbReference>
<evidence type="ECO:0000313" key="4">
    <source>
        <dbReference type="EMBL" id="KEZ76410.1"/>
    </source>
</evidence>
<dbReference type="SFLD" id="SFLDG01142">
    <property type="entry name" value="C2.B.2:_Mannosyl-3-phosphoglyc"/>
    <property type="match status" value="1"/>
</dbReference>
<evidence type="ECO:0000256" key="1">
    <source>
        <dbReference type="ARBA" id="ARBA00022723"/>
    </source>
</evidence>
<dbReference type="SUPFAM" id="SSF56784">
    <property type="entry name" value="HAD-like"/>
    <property type="match status" value="1"/>
</dbReference>
<gene>
    <name evidence="4" type="ORF">C41B8_15005</name>
</gene>
<dbReference type="OrthoDB" id="193379at2"/>
<dbReference type="GO" id="GO:0050531">
    <property type="term" value="F:mannosyl-3-phosphoglycerate phosphatase activity"/>
    <property type="evidence" value="ECO:0007669"/>
    <property type="project" value="InterPro"/>
</dbReference>
<dbReference type="PANTHER" id="PTHR10000:SF8">
    <property type="entry name" value="HAD SUPERFAMILY HYDROLASE-LIKE, TYPE 3"/>
    <property type="match status" value="1"/>
</dbReference>
<name>A0A084II76_SALHC</name>
<dbReference type="GO" id="GO:0005829">
    <property type="term" value="C:cytosol"/>
    <property type="evidence" value="ECO:0007669"/>
    <property type="project" value="TreeGrafter"/>
</dbReference>
<keyword evidence="3" id="KW-0460">Magnesium</keyword>
<reference evidence="4 5" key="1">
    <citation type="submission" date="2013-03" db="EMBL/GenBank/DDBJ databases">
        <title>Salinisphaera hydrothermalis C41B8 Genome Sequencing.</title>
        <authorList>
            <person name="Li C."/>
            <person name="Lai Q."/>
            <person name="Shao Z."/>
        </authorList>
    </citation>
    <scope>NUCLEOTIDE SEQUENCE [LARGE SCALE GENOMIC DNA]</scope>
    <source>
        <strain evidence="4 5">C41B8</strain>
    </source>
</reference>
<protein>
    <submittedName>
        <fullName evidence="4">Mannosyl-3-phosphoglycerate phosphatase</fullName>
    </submittedName>
</protein>
<dbReference type="Proteomes" id="UP000028302">
    <property type="component" value="Unassembled WGS sequence"/>
</dbReference>
<dbReference type="STRING" id="1304275.C41B8_15005"/>
<dbReference type="SFLD" id="SFLDG01140">
    <property type="entry name" value="C2.B:_Phosphomannomutase_and_P"/>
    <property type="match status" value="1"/>
</dbReference>
<keyword evidence="1" id="KW-0479">Metal-binding</keyword>
<dbReference type="GO" id="GO:0051479">
    <property type="term" value="P:mannosylglycerate biosynthetic process"/>
    <property type="evidence" value="ECO:0007669"/>
    <property type="project" value="InterPro"/>
</dbReference>
<dbReference type="SFLD" id="SFLDS00003">
    <property type="entry name" value="Haloacid_Dehalogenase"/>
    <property type="match status" value="1"/>
</dbReference>
<dbReference type="InterPro" id="IPR023214">
    <property type="entry name" value="HAD_sf"/>
</dbReference>
<keyword evidence="2" id="KW-0378">Hydrolase</keyword>
<dbReference type="PANTHER" id="PTHR10000">
    <property type="entry name" value="PHOSPHOSERINE PHOSPHATASE"/>
    <property type="match status" value="1"/>
</dbReference>
<dbReference type="AlphaFoldDB" id="A0A084II76"/>
<dbReference type="Pfam" id="PF08282">
    <property type="entry name" value="Hydrolase_3"/>
    <property type="match status" value="1"/>
</dbReference>
<comment type="caution">
    <text evidence="4">The sequence shown here is derived from an EMBL/GenBank/DDBJ whole genome shotgun (WGS) entry which is preliminary data.</text>
</comment>
<keyword evidence="5" id="KW-1185">Reference proteome</keyword>